<name>A0A022QXT7_ERYGU</name>
<dbReference type="Gene3D" id="1.10.287.1260">
    <property type="match status" value="1"/>
</dbReference>
<evidence type="ECO:0000256" key="6">
    <source>
        <dbReference type="ARBA" id="ARBA00023136"/>
    </source>
</evidence>
<keyword evidence="11" id="KW-1185">Reference proteome</keyword>
<feature type="transmembrane region" description="Helical" evidence="8">
    <location>
        <begin position="237"/>
        <end position="255"/>
    </location>
</feature>
<dbReference type="SUPFAM" id="SSF50182">
    <property type="entry name" value="Sm-like ribonucleoproteins"/>
    <property type="match status" value="1"/>
</dbReference>
<evidence type="ECO:0000313" key="10">
    <source>
        <dbReference type="EMBL" id="EYU32163.1"/>
    </source>
</evidence>
<feature type="transmembrane region" description="Helical" evidence="8">
    <location>
        <begin position="148"/>
        <end position="166"/>
    </location>
</feature>
<dbReference type="GO" id="GO:0034220">
    <property type="term" value="P:monoatomic ion transmembrane transport"/>
    <property type="evidence" value="ECO:0007669"/>
    <property type="project" value="UniProtKB-KW"/>
</dbReference>
<evidence type="ECO:0000259" key="9">
    <source>
        <dbReference type="Pfam" id="PF00924"/>
    </source>
</evidence>
<evidence type="ECO:0000256" key="3">
    <source>
        <dbReference type="ARBA" id="ARBA00022692"/>
    </source>
</evidence>
<evidence type="ECO:0000256" key="2">
    <source>
        <dbReference type="ARBA" id="ARBA00008017"/>
    </source>
</evidence>
<gene>
    <name evidence="10" type="ORF">MIMGU_mgv1a005358mg</name>
</gene>
<keyword evidence="3 8" id="KW-0812">Transmembrane</keyword>
<dbReference type="PANTHER" id="PTHR30566:SF5">
    <property type="entry name" value="MECHANOSENSITIVE ION CHANNEL PROTEIN 1, MITOCHONDRIAL-RELATED"/>
    <property type="match status" value="1"/>
</dbReference>
<reference evidence="10 11" key="1">
    <citation type="journal article" date="2013" name="Proc. Natl. Acad. Sci. U.S.A.">
        <title>Fine-scale variation in meiotic recombination in Mimulus inferred from population shotgun sequencing.</title>
        <authorList>
            <person name="Hellsten U."/>
            <person name="Wright K.M."/>
            <person name="Jenkins J."/>
            <person name="Shu S."/>
            <person name="Yuan Y."/>
            <person name="Wessler S.R."/>
            <person name="Schmutz J."/>
            <person name="Willis J.H."/>
            <person name="Rokhsar D.S."/>
        </authorList>
    </citation>
    <scope>NUCLEOTIDE SEQUENCE [LARGE SCALE GENOMIC DNA]</scope>
    <source>
        <strain evidence="11">cv. DUN x IM62</strain>
    </source>
</reference>
<evidence type="ECO:0000256" key="1">
    <source>
        <dbReference type="ARBA" id="ARBA00004141"/>
    </source>
</evidence>
<evidence type="ECO:0000256" key="4">
    <source>
        <dbReference type="ARBA" id="ARBA00022989"/>
    </source>
</evidence>
<protein>
    <recommendedName>
        <fullName evidence="9">Mechanosensitive ion channel MscS domain-containing protein</fullName>
    </recommendedName>
</protein>
<feature type="transmembrane region" description="Helical" evidence="8">
    <location>
        <begin position="276"/>
        <end position="296"/>
    </location>
</feature>
<comment type="subcellular location">
    <subcellularLocation>
        <location evidence="1">Membrane</location>
        <topology evidence="1">Multi-pass membrane protein</topology>
    </subcellularLocation>
</comment>
<dbReference type="PANTHER" id="PTHR30566">
    <property type="entry name" value="YNAI-RELATED MECHANOSENSITIVE ION CHANNEL"/>
    <property type="match status" value="1"/>
</dbReference>
<dbReference type="Gene3D" id="2.30.30.60">
    <property type="match status" value="1"/>
</dbReference>
<keyword evidence="7" id="KW-0407">Ion channel</keyword>
<dbReference type="Proteomes" id="UP000030748">
    <property type="component" value="Unassembled WGS sequence"/>
</dbReference>
<dbReference type="Pfam" id="PF00924">
    <property type="entry name" value="MS_channel_2nd"/>
    <property type="match status" value="1"/>
</dbReference>
<evidence type="ECO:0000256" key="8">
    <source>
        <dbReference type="SAM" id="Phobius"/>
    </source>
</evidence>
<proteinExistence type="inferred from homology"/>
<keyword evidence="4 8" id="KW-1133">Transmembrane helix</keyword>
<keyword evidence="6 8" id="KW-0472">Membrane</keyword>
<evidence type="ECO:0000256" key="5">
    <source>
        <dbReference type="ARBA" id="ARBA00023065"/>
    </source>
</evidence>
<accession>A0A022QXT7</accession>
<dbReference type="GO" id="GO:0016020">
    <property type="term" value="C:membrane"/>
    <property type="evidence" value="ECO:0007669"/>
    <property type="project" value="UniProtKB-SubCell"/>
</dbReference>
<sequence>MASKRISGLKIFFSSVNSAARFDLGPSVAYTSKCYHTRESTNLQRFDQNRFHRLLQNPGFQGSVSFAGINPSITHRLFSSSASEAKVSIPRSTDSGLNGSNGGSGGDDWIEKFKEVMQSSIEKAKEASNEAAPHIQQWLDTQLHRGELIVPVGGTLAGTLLVWFLLPRLFKQFHKYLARGQSALLAESSWGRSWWGPVPYEESCWGALEVPVRYCITSIAFLEIATMVAPSVIASQYVAQAWKGTLVISLFWFLYRWKTNVINRALAARTIERNHLLTLENASTVGIFAVGLMVLAEACGVAVQSILTVGGVGGVATAFACKDILGSVLSGLDVQNSKRFSMGDTIKVGNEVGEVVKMDLRTTSLVTSEGFAVTIPNSMFSTQLLVNKTPADCCSIVRKIRLQTDDMDKISQISENIKSALRSNPNVFLEKEAPYCILSYIEEGSHSELTVGWNLKKMDKDAVHNIFLEVGRIIKQ</sequence>
<dbReference type="OrthoDB" id="567160at2759"/>
<dbReference type="AlphaFoldDB" id="A0A022QXT7"/>
<evidence type="ECO:0000313" key="11">
    <source>
        <dbReference type="Proteomes" id="UP000030748"/>
    </source>
</evidence>
<dbReference type="InterPro" id="IPR006685">
    <property type="entry name" value="MscS_channel_2nd"/>
</dbReference>
<dbReference type="InterPro" id="IPR010920">
    <property type="entry name" value="LSM_dom_sf"/>
</dbReference>
<keyword evidence="5" id="KW-0813">Transport</keyword>
<dbReference type="EMBL" id="KI630880">
    <property type="protein sequence ID" value="EYU32163.1"/>
    <property type="molecule type" value="Genomic_DNA"/>
</dbReference>
<dbReference type="SUPFAM" id="SSF82861">
    <property type="entry name" value="Mechanosensitive channel protein MscS (YggB), transmembrane region"/>
    <property type="match status" value="1"/>
</dbReference>
<dbReference type="InterPro" id="IPR011014">
    <property type="entry name" value="MscS_channel_TM-2"/>
</dbReference>
<comment type="similarity">
    <text evidence="2">Belongs to the MscS (TC 1.A.23) family.</text>
</comment>
<evidence type="ECO:0000256" key="7">
    <source>
        <dbReference type="ARBA" id="ARBA00023303"/>
    </source>
</evidence>
<keyword evidence="5" id="KW-0406">Ion transport</keyword>
<feature type="domain" description="Mechanosensitive ion channel MscS" evidence="9">
    <location>
        <begin position="323"/>
        <end position="387"/>
    </location>
</feature>
<dbReference type="InterPro" id="IPR023408">
    <property type="entry name" value="MscS_beta-dom_sf"/>
</dbReference>
<organism evidence="10 11">
    <name type="scientific">Erythranthe guttata</name>
    <name type="common">Yellow monkey flower</name>
    <name type="synonym">Mimulus guttatus</name>
    <dbReference type="NCBI Taxonomy" id="4155"/>
    <lineage>
        <taxon>Eukaryota</taxon>
        <taxon>Viridiplantae</taxon>
        <taxon>Streptophyta</taxon>
        <taxon>Embryophyta</taxon>
        <taxon>Tracheophyta</taxon>
        <taxon>Spermatophyta</taxon>
        <taxon>Magnoliopsida</taxon>
        <taxon>eudicotyledons</taxon>
        <taxon>Gunneridae</taxon>
        <taxon>Pentapetalae</taxon>
        <taxon>asterids</taxon>
        <taxon>lamiids</taxon>
        <taxon>Lamiales</taxon>
        <taxon>Phrymaceae</taxon>
        <taxon>Erythranthe</taxon>
    </lineage>
</organism>